<dbReference type="FunFam" id="1.20.1740.10:FF:000006">
    <property type="entry name" value="General amino acid permease"/>
    <property type="match status" value="1"/>
</dbReference>
<evidence type="ECO:0000256" key="7">
    <source>
        <dbReference type="SAM" id="Phobius"/>
    </source>
</evidence>
<organism evidence="9 10">
    <name type="scientific">Cronartium quercuum f. sp. fusiforme G11</name>
    <dbReference type="NCBI Taxonomy" id="708437"/>
    <lineage>
        <taxon>Eukaryota</taxon>
        <taxon>Fungi</taxon>
        <taxon>Dikarya</taxon>
        <taxon>Basidiomycota</taxon>
        <taxon>Pucciniomycotina</taxon>
        <taxon>Pucciniomycetes</taxon>
        <taxon>Pucciniales</taxon>
        <taxon>Coleosporiaceae</taxon>
        <taxon>Cronartium</taxon>
    </lineage>
</organism>
<accession>A0A9P6N8P0</accession>
<keyword evidence="6 7" id="KW-0472">Membrane</keyword>
<feature type="transmembrane region" description="Helical" evidence="7">
    <location>
        <begin position="132"/>
        <end position="154"/>
    </location>
</feature>
<protein>
    <recommendedName>
        <fullName evidence="8">Amino acid permease/ SLC12A domain-containing protein</fullName>
    </recommendedName>
</protein>
<evidence type="ECO:0000256" key="2">
    <source>
        <dbReference type="ARBA" id="ARBA00022448"/>
    </source>
</evidence>
<evidence type="ECO:0000256" key="5">
    <source>
        <dbReference type="ARBA" id="ARBA00022989"/>
    </source>
</evidence>
<keyword evidence="4" id="KW-0029">Amino-acid transport</keyword>
<feature type="transmembrane region" description="Helical" evidence="7">
    <location>
        <begin position="404"/>
        <end position="426"/>
    </location>
</feature>
<gene>
    <name evidence="9" type="ORF">CROQUDRAFT_52279</name>
</gene>
<comment type="caution">
    <text evidence="9">The sequence shown here is derived from an EMBL/GenBank/DDBJ whole genome shotgun (WGS) entry which is preliminary data.</text>
</comment>
<feature type="transmembrane region" description="Helical" evidence="7">
    <location>
        <begin position="355"/>
        <end position="383"/>
    </location>
</feature>
<feature type="transmembrane region" description="Helical" evidence="7">
    <location>
        <begin position="328"/>
        <end position="349"/>
    </location>
</feature>
<dbReference type="Pfam" id="PF00324">
    <property type="entry name" value="AA_permease"/>
    <property type="match status" value="1"/>
</dbReference>
<dbReference type="GO" id="GO:0015171">
    <property type="term" value="F:amino acid transmembrane transporter activity"/>
    <property type="evidence" value="ECO:0007669"/>
    <property type="project" value="TreeGrafter"/>
</dbReference>
<dbReference type="AlphaFoldDB" id="A0A9P6N8P0"/>
<dbReference type="PANTHER" id="PTHR43341:SF20">
    <property type="entry name" value="AAT FAMILY AMINO ACID TRANSPORTER"/>
    <property type="match status" value="1"/>
</dbReference>
<proteinExistence type="predicted"/>
<feature type="transmembrane region" description="Helical" evidence="7">
    <location>
        <begin position="77"/>
        <end position="102"/>
    </location>
</feature>
<evidence type="ECO:0000256" key="6">
    <source>
        <dbReference type="ARBA" id="ARBA00023136"/>
    </source>
</evidence>
<dbReference type="PROSITE" id="PS00218">
    <property type="entry name" value="AMINO_ACID_PERMEASE_1"/>
    <property type="match status" value="1"/>
</dbReference>
<dbReference type="PIRSF" id="PIRSF006060">
    <property type="entry name" value="AA_transporter"/>
    <property type="match status" value="1"/>
</dbReference>
<feature type="transmembrane region" description="Helical" evidence="7">
    <location>
        <begin position="438"/>
        <end position="456"/>
    </location>
</feature>
<reference evidence="9" key="1">
    <citation type="submission" date="2013-11" db="EMBL/GenBank/DDBJ databases">
        <title>Genome sequence of the fusiform rust pathogen reveals effectors for host alternation and coevolution with pine.</title>
        <authorList>
            <consortium name="DOE Joint Genome Institute"/>
            <person name="Smith K."/>
            <person name="Pendleton A."/>
            <person name="Kubisiak T."/>
            <person name="Anderson C."/>
            <person name="Salamov A."/>
            <person name="Aerts A."/>
            <person name="Riley R."/>
            <person name="Clum A."/>
            <person name="Lindquist E."/>
            <person name="Ence D."/>
            <person name="Campbell M."/>
            <person name="Kronenberg Z."/>
            <person name="Feau N."/>
            <person name="Dhillon B."/>
            <person name="Hamelin R."/>
            <person name="Burleigh J."/>
            <person name="Smith J."/>
            <person name="Yandell M."/>
            <person name="Nelson C."/>
            <person name="Grigoriev I."/>
            <person name="Davis J."/>
        </authorList>
    </citation>
    <scope>NUCLEOTIDE SEQUENCE</scope>
    <source>
        <strain evidence="9">G11</strain>
    </source>
</reference>
<keyword evidence="10" id="KW-1185">Reference proteome</keyword>
<dbReference type="Proteomes" id="UP000886653">
    <property type="component" value="Unassembled WGS sequence"/>
</dbReference>
<sequence length="481" mass="52419">MISMGGVIGMGLFLGTANALRESGPLGLLIAYATMGTIVWCVMASLGEMISFLPIAGGHVTLAKRFVNPSLSLALGWNYWYTWSFVLAAEISASAILINYWTTAVNNAIWMVLVLSLVTAMNFAPTQYYGEFEFWFASIKVVTIVGLIITGIILDLGGGPNHDRIGFRYWKNPGPFVQFLGISGVTGRFLGFWSALIQATFSCIGTEITAITAGEAKNPKKTLPSAIRKVAVRICLFYILGTFIIGLIVSSADPRLNLNSHDAASSPFVIAIHDSGIKVFPSIINAALLTAACSAASSDMYTTSRALHGLALAENAPAILRRTNSHGVPWLCVMVSSAMGLLSLMSVGGRGAGQVFTWLATMSSVAGLQTWIGILITYIRWNLGVKAQRLNRSEFPYRSYFRQWGAWYGLTLCSLILLFNPFTVFIKGKWSTPTFITGYLPLVMFCTLYFGSQVYFRAKGTNSIPMKPMEMVSVLFYLADM</sequence>
<evidence type="ECO:0000256" key="4">
    <source>
        <dbReference type="ARBA" id="ARBA00022970"/>
    </source>
</evidence>
<dbReference type="InterPro" id="IPR004840">
    <property type="entry name" value="Amino_acid_permease_CS"/>
</dbReference>
<evidence type="ECO:0000259" key="8">
    <source>
        <dbReference type="Pfam" id="PF00324"/>
    </source>
</evidence>
<dbReference type="Gene3D" id="1.20.1740.10">
    <property type="entry name" value="Amino acid/polyamine transporter I"/>
    <property type="match status" value="1"/>
</dbReference>
<dbReference type="OrthoDB" id="10062876at2759"/>
<keyword evidence="5 7" id="KW-1133">Transmembrane helix</keyword>
<evidence type="ECO:0000313" key="9">
    <source>
        <dbReference type="EMBL" id="KAG0141057.1"/>
    </source>
</evidence>
<dbReference type="EMBL" id="MU167404">
    <property type="protein sequence ID" value="KAG0141057.1"/>
    <property type="molecule type" value="Genomic_DNA"/>
</dbReference>
<name>A0A9P6N8P0_9BASI</name>
<evidence type="ECO:0000313" key="10">
    <source>
        <dbReference type="Proteomes" id="UP000886653"/>
    </source>
</evidence>
<feature type="domain" description="Amino acid permease/ SLC12A" evidence="8">
    <location>
        <begin position="1"/>
        <end position="458"/>
    </location>
</feature>
<keyword evidence="2" id="KW-0813">Transport</keyword>
<dbReference type="PANTHER" id="PTHR43341">
    <property type="entry name" value="AMINO ACID PERMEASE"/>
    <property type="match status" value="1"/>
</dbReference>
<feature type="transmembrane region" description="Helical" evidence="7">
    <location>
        <begin position="230"/>
        <end position="249"/>
    </location>
</feature>
<feature type="transmembrane region" description="Helical" evidence="7">
    <location>
        <begin position="29"/>
        <end position="56"/>
    </location>
</feature>
<dbReference type="InterPro" id="IPR004841">
    <property type="entry name" value="AA-permease/SLC12A_dom"/>
</dbReference>
<evidence type="ECO:0000256" key="1">
    <source>
        <dbReference type="ARBA" id="ARBA00004141"/>
    </source>
</evidence>
<feature type="transmembrane region" description="Helical" evidence="7">
    <location>
        <begin position="108"/>
        <end position="125"/>
    </location>
</feature>
<dbReference type="GO" id="GO:0016020">
    <property type="term" value="C:membrane"/>
    <property type="evidence" value="ECO:0007669"/>
    <property type="project" value="UniProtKB-SubCell"/>
</dbReference>
<evidence type="ECO:0000256" key="3">
    <source>
        <dbReference type="ARBA" id="ARBA00022692"/>
    </source>
</evidence>
<comment type="subcellular location">
    <subcellularLocation>
        <location evidence="1">Membrane</location>
        <topology evidence="1">Multi-pass membrane protein</topology>
    </subcellularLocation>
</comment>
<dbReference type="InterPro" id="IPR050524">
    <property type="entry name" value="APC_YAT"/>
</dbReference>
<keyword evidence="3 7" id="KW-0812">Transmembrane</keyword>